<dbReference type="EMBL" id="GL733797">
    <property type="protein sequence ID" value="EFX62141.1"/>
    <property type="molecule type" value="Genomic_DNA"/>
</dbReference>
<evidence type="ECO:0000313" key="2">
    <source>
        <dbReference type="EMBL" id="EFX62141.1"/>
    </source>
</evidence>
<organism evidence="2 3">
    <name type="scientific">Daphnia pulex</name>
    <name type="common">Water flea</name>
    <dbReference type="NCBI Taxonomy" id="6669"/>
    <lineage>
        <taxon>Eukaryota</taxon>
        <taxon>Metazoa</taxon>
        <taxon>Ecdysozoa</taxon>
        <taxon>Arthropoda</taxon>
        <taxon>Crustacea</taxon>
        <taxon>Branchiopoda</taxon>
        <taxon>Diplostraca</taxon>
        <taxon>Cladocera</taxon>
        <taxon>Anomopoda</taxon>
        <taxon>Daphniidae</taxon>
        <taxon>Daphnia</taxon>
    </lineage>
</organism>
<reference evidence="2 3" key="1">
    <citation type="journal article" date="2011" name="Science">
        <title>The ecoresponsive genome of Daphnia pulex.</title>
        <authorList>
            <person name="Colbourne J.K."/>
            <person name="Pfrender M.E."/>
            <person name="Gilbert D."/>
            <person name="Thomas W.K."/>
            <person name="Tucker A."/>
            <person name="Oakley T.H."/>
            <person name="Tokishita S."/>
            <person name="Aerts A."/>
            <person name="Arnold G.J."/>
            <person name="Basu M.K."/>
            <person name="Bauer D.J."/>
            <person name="Caceres C.E."/>
            <person name="Carmel L."/>
            <person name="Casola C."/>
            <person name="Choi J.H."/>
            <person name="Detter J.C."/>
            <person name="Dong Q."/>
            <person name="Dusheyko S."/>
            <person name="Eads B.D."/>
            <person name="Frohlich T."/>
            <person name="Geiler-Samerotte K.A."/>
            <person name="Gerlach D."/>
            <person name="Hatcher P."/>
            <person name="Jogdeo S."/>
            <person name="Krijgsveld J."/>
            <person name="Kriventseva E.V."/>
            <person name="Kultz D."/>
            <person name="Laforsch C."/>
            <person name="Lindquist E."/>
            <person name="Lopez J."/>
            <person name="Manak J.R."/>
            <person name="Muller J."/>
            <person name="Pangilinan J."/>
            <person name="Patwardhan R.P."/>
            <person name="Pitluck S."/>
            <person name="Pritham E.J."/>
            <person name="Rechtsteiner A."/>
            <person name="Rho M."/>
            <person name="Rogozin I.B."/>
            <person name="Sakarya O."/>
            <person name="Salamov A."/>
            <person name="Schaack S."/>
            <person name="Shapiro H."/>
            <person name="Shiga Y."/>
            <person name="Skalitzky C."/>
            <person name="Smith Z."/>
            <person name="Souvorov A."/>
            <person name="Sung W."/>
            <person name="Tang Z."/>
            <person name="Tsuchiya D."/>
            <person name="Tu H."/>
            <person name="Vos H."/>
            <person name="Wang M."/>
            <person name="Wolf Y.I."/>
            <person name="Yamagata H."/>
            <person name="Yamada T."/>
            <person name="Ye Y."/>
            <person name="Shaw J.R."/>
            <person name="Andrews J."/>
            <person name="Crease T.J."/>
            <person name="Tang H."/>
            <person name="Lucas S.M."/>
            <person name="Robertson H.M."/>
            <person name="Bork P."/>
            <person name="Koonin E.V."/>
            <person name="Zdobnov E.M."/>
            <person name="Grigoriev I.V."/>
            <person name="Lynch M."/>
            <person name="Boore J.L."/>
        </authorList>
    </citation>
    <scope>NUCLEOTIDE SEQUENCE [LARGE SCALE GENOMIC DNA]</scope>
</reference>
<evidence type="ECO:0008006" key="4">
    <source>
        <dbReference type="Google" id="ProtNLM"/>
    </source>
</evidence>
<name>E9I1J0_DAPPU</name>
<proteinExistence type="predicted"/>
<protein>
    <recommendedName>
        <fullName evidence="4">Envelope protein</fullName>
    </recommendedName>
</protein>
<dbReference type="KEGG" id="dpx:DAPPUDRAFT_337367"/>
<dbReference type="InParanoid" id="E9I1J0"/>
<keyword evidence="1" id="KW-0472">Membrane</keyword>
<dbReference type="PhylomeDB" id="E9I1J0"/>
<dbReference type="InterPro" id="IPR022048">
    <property type="entry name" value="Envelope_fusion-like"/>
</dbReference>
<feature type="transmembrane region" description="Helical" evidence="1">
    <location>
        <begin position="374"/>
        <end position="394"/>
    </location>
</feature>
<evidence type="ECO:0000256" key="1">
    <source>
        <dbReference type="SAM" id="Phobius"/>
    </source>
</evidence>
<keyword evidence="1" id="KW-0812">Transmembrane</keyword>
<accession>E9I1J0</accession>
<gene>
    <name evidence="2" type="ORF">DAPPUDRAFT_337367</name>
</gene>
<dbReference type="Pfam" id="PF12259">
    <property type="entry name" value="Baculo_F"/>
    <property type="match status" value="1"/>
</dbReference>
<dbReference type="AlphaFoldDB" id="E9I1J0"/>
<keyword evidence="1" id="KW-1133">Transmembrane helix</keyword>
<evidence type="ECO:0000313" key="3">
    <source>
        <dbReference type="Proteomes" id="UP000000305"/>
    </source>
</evidence>
<dbReference type="Proteomes" id="UP000000305">
    <property type="component" value="Unassembled WGS sequence"/>
</dbReference>
<dbReference type="HOGENOM" id="CLU_630480_0_0_1"/>
<sequence>MAKEVARTDMLVDISQLHENHLHSLDIQMNNSANILTDFVKFNPAVASQALTGMLMHVNEVQTKIEDCLDQAQLHRLSHKIFTNDVLESIKANIDATAKRNGFLSFVTQTTDLFQIPLSYVYQPGNKTVSLILHVPLVKHENLLQMHQYLPFPLSHDLSPNHSVTPAVGQNDILAYSGYETYKIVSQSDLAACHKMGETYFCKGRNDLRTDIQETCLGALFLQQPKGIQRYCKFEIQTSTEQVFRLAYNKWSIATQQQYTTHTVCGKIRRPIVIGPGAIVTLNPGCKVRLQSHILTADVLEEVEIEPPTYFTWNWNASQIFPDLAPTQFSQAMQSLKDYGLHIVDAADIAHHLKFANFNEPIPWDIAQVFNNPMHIVTIVISCIIIIFLVYKLFQAWIHKFLKAKLPKNLAVHIPTAPPAYIHNDPRDLPMVNFT</sequence>
<keyword evidence="3" id="KW-1185">Reference proteome</keyword>